<evidence type="ECO:0000313" key="2">
    <source>
        <dbReference type="EMBL" id="KAF1972676.1"/>
    </source>
</evidence>
<dbReference type="AlphaFoldDB" id="A0A6A5VCC6"/>
<name>A0A6A5VCC6_9PLEO</name>
<evidence type="ECO:0000313" key="3">
    <source>
        <dbReference type="Proteomes" id="UP000800036"/>
    </source>
</evidence>
<dbReference type="InterPro" id="IPR053212">
    <property type="entry name" value="DHP_3-monooxygenase"/>
</dbReference>
<dbReference type="PANTHER" id="PTHR47469">
    <property type="entry name" value="MONOOXYGENASE-LIKE"/>
    <property type="match status" value="1"/>
</dbReference>
<evidence type="ECO:0000259" key="1">
    <source>
        <dbReference type="Pfam" id="PF22607"/>
    </source>
</evidence>
<reference evidence="2" key="1">
    <citation type="journal article" date="2020" name="Stud. Mycol.">
        <title>101 Dothideomycetes genomes: a test case for predicting lifestyles and emergence of pathogens.</title>
        <authorList>
            <person name="Haridas S."/>
            <person name="Albert R."/>
            <person name="Binder M."/>
            <person name="Bloem J."/>
            <person name="Labutti K."/>
            <person name="Salamov A."/>
            <person name="Andreopoulos B."/>
            <person name="Baker S."/>
            <person name="Barry K."/>
            <person name="Bills G."/>
            <person name="Bluhm B."/>
            <person name="Cannon C."/>
            <person name="Castanera R."/>
            <person name="Culley D."/>
            <person name="Daum C."/>
            <person name="Ezra D."/>
            <person name="Gonzalez J."/>
            <person name="Henrissat B."/>
            <person name="Kuo A."/>
            <person name="Liang C."/>
            <person name="Lipzen A."/>
            <person name="Lutzoni F."/>
            <person name="Magnuson J."/>
            <person name="Mondo S."/>
            <person name="Nolan M."/>
            <person name="Ohm R."/>
            <person name="Pangilinan J."/>
            <person name="Park H.-J."/>
            <person name="Ramirez L."/>
            <person name="Alfaro M."/>
            <person name="Sun H."/>
            <person name="Tritt A."/>
            <person name="Yoshinaga Y."/>
            <person name="Zwiers L.-H."/>
            <person name="Turgeon B."/>
            <person name="Goodwin S."/>
            <person name="Spatafora J."/>
            <person name="Crous P."/>
            <person name="Grigoriev I."/>
        </authorList>
    </citation>
    <scope>NUCLEOTIDE SEQUENCE</scope>
    <source>
        <strain evidence="2">CBS 107.79</strain>
    </source>
</reference>
<protein>
    <recommendedName>
        <fullName evidence="1">2,6-dihydroxypyridine 3-monooxygenase substrate binding domain-containing protein</fullName>
    </recommendedName>
</protein>
<dbReference type="OrthoDB" id="16820at2759"/>
<dbReference type="Proteomes" id="UP000800036">
    <property type="component" value="Unassembled WGS sequence"/>
</dbReference>
<dbReference type="InterPro" id="IPR036188">
    <property type="entry name" value="FAD/NAD-bd_sf"/>
</dbReference>
<proteinExistence type="predicted"/>
<dbReference type="SUPFAM" id="SSF51905">
    <property type="entry name" value="FAD/NAD(P)-binding domain"/>
    <property type="match status" value="1"/>
</dbReference>
<accession>A0A6A5VCC6</accession>
<dbReference type="Pfam" id="PF22607">
    <property type="entry name" value="FAD_binding-like"/>
    <property type="match status" value="1"/>
</dbReference>
<gene>
    <name evidence="2" type="ORF">BU23DRAFT_568878</name>
</gene>
<organism evidence="2 3">
    <name type="scientific">Bimuria novae-zelandiae CBS 107.79</name>
    <dbReference type="NCBI Taxonomy" id="1447943"/>
    <lineage>
        <taxon>Eukaryota</taxon>
        <taxon>Fungi</taxon>
        <taxon>Dikarya</taxon>
        <taxon>Ascomycota</taxon>
        <taxon>Pezizomycotina</taxon>
        <taxon>Dothideomycetes</taxon>
        <taxon>Pleosporomycetidae</taxon>
        <taxon>Pleosporales</taxon>
        <taxon>Massarineae</taxon>
        <taxon>Didymosphaeriaceae</taxon>
        <taxon>Bimuria</taxon>
    </lineage>
</organism>
<sequence length="343" mass="38349">MATREGHDAGVSIGPAIRSFLTKHDRVRREFTLTCTPPVKISQEGKSELNENQTMVMTNWGLLVKVLRANFDGTTSKVIPTAPGPEAGDDIVEYKSGARVTDLKDVGDRVEVQYEDIHSHAMETISAHLVVVADGSTSSMRRLLMPDVDHNSHRTAFVILSSLSYTVPTEDGDSGVDKRLYNWIWYNNLPEDSPDMERLFTDVDGKLHRGTVPRRLVRPENWEKQKAVAFSVLPQGLAEVVTKTAQPFIAKMYDVTSPKGLFFDGKVFLVGDALMTIRPNVGMSTQSAAHDCNMLEQVIEGAISPRQWEKAVLRYRHRQRRFALFVSAFGLRSIFFAVGEGLR</sequence>
<dbReference type="EMBL" id="ML976685">
    <property type="protein sequence ID" value="KAF1972676.1"/>
    <property type="molecule type" value="Genomic_DNA"/>
</dbReference>
<dbReference type="Gene3D" id="3.30.9.60">
    <property type="match status" value="1"/>
</dbReference>
<dbReference type="SUPFAM" id="SSF54373">
    <property type="entry name" value="FAD-linked reductases, C-terminal domain"/>
    <property type="match status" value="1"/>
</dbReference>
<dbReference type="PANTHER" id="PTHR47469:SF2">
    <property type="entry name" value="OS06G0597600 PROTEIN"/>
    <property type="match status" value="1"/>
</dbReference>
<feature type="domain" description="2,6-dihydroxypyridine 3-monooxygenase substrate binding" evidence="1">
    <location>
        <begin position="162"/>
        <end position="254"/>
    </location>
</feature>
<keyword evidence="3" id="KW-1185">Reference proteome</keyword>
<dbReference type="InterPro" id="IPR054707">
    <property type="entry name" value="DhpH_subs-bd"/>
</dbReference>